<dbReference type="PROSITE" id="PS51208">
    <property type="entry name" value="AUTOTRANSPORTER"/>
    <property type="match status" value="1"/>
</dbReference>
<evidence type="ECO:0000256" key="1">
    <source>
        <dbReference type="ARBA" id="ARBA00010116"/>
    </source>
</evidence>
<organism evidence="4 5">
    <name type="scientific">Chiayiivirga flava</name>
    <dbReference type="NCBI Taxonomy" id="659595"/>
    <lineage>
        <taxon>Bacteria</taxon>
        <taxon>Pseudomonadati</taxon>
        <taxon>Pseudomonadota</taxon>
        <taxon>Gammaproteobacteria</taxon>
        <taxon>Lysobacterales</taxon>
        <taxon>Lysobacteraceae</taxon>
        <taxon>Chiayiivirga</taxon>
    </lineage>
</organism>
<dbReference type="InterPro" id="IPR008964">
    <property type="entry name" value="Invasin/intimin_cell_adhesion"/>
</dbReference>
<dbReference type="Gene3D" id="2.40.128.130">
    <property type="entry name" value="Autotransporter beta-domain"/>
    <property type="match status" value="1"/>
</dbReference>
<dbReference type="EMBL" id="JACHHP010000001">
    <property type="protein sequence ID" value="MBB5206818.1"/>
    <property type="molecule type" value="Genomic_DNA"/>
</dbReference>
<accession>A0A7W8D2K2</accession>
<comment type="similarity">
    <text evidence="1">Belongs to the intimin/invasin family.</text>
</comment>
<dbReference type="Pfam" id="PF03797">
    <property type="entry name" value="Autotransporter"/>
    <property type="match status" value="1"/>
</dbReference>
<dbReference type="InterPro" id="IPR005546">
    <property type="entry name" value="Autotransporte_beta"/>
</dbReference>
<dbReference type="Proteomes" id="UP000521199">
    <property type="component" value="Unassembled WGS sequence"/>
</dbReference>
<evidence type="ECO:0000256" key="2">
    <source>
        <dbReference type="SAM" id="MobiDB-lite"/>
    </source>
</evidence>
<feature type="region of interest" description="Disordered" evidence="2">
    <location>
        <begin position="338"/>
        <end position="358"/>
    </location>
</feature>
<comment type="caution">
    <text evidence="4">The sequence shown here is derived from an EMBL/GenBank/DDBJ whole genome shotgun (WGS) entry which is preliminary data.</text>
</comment>
<dbReference type="RefSeq" id="WP_183959148.1">
    <property type="nucleotide sequence ID" value="NZ_JACHHP010000001.1"/>
</dbReference>
<dbReference type="InterPro" id="IPR006315">
    <property type="entry name" value="OM_autotransptr_brl_dom"/>
</dbReference>
<dbReference type="InterPro" id="IPR003344">
    <property type="entry name" value="Big_1_dom"/>
</dbReference>
<dbReference type="SUPFAM" id="SSF49373">
    <property type="entry name" value="Invasin/intimin cell-adhesion fragments"/>
    <property type="match status" value="6"/>
</dbReference>
<dbReference type="InterPro" id="IPR013783">
    <property type="entry name" value="Ig-like_fold"/>
</dbReference>
<reference evidence="4 5" key="1">
    <citation type="submission" date="2020-08" db="EMBL/GenBank/DDBJ databases">
        <title>Genomic Encyclopedia of Type Strains, Phase IV (KMG-IV): sequencing the most valuable type-strain genomes for metagenomic binning, comparative biology and taxonomic classification.</title>
        <authorList>
            <person name="Goeker M."/>
        </authorList>
    </citation>
    <scope>NUCLEOTIDE SEQUENCE [LARGE SCALE GENOMIC DNA]</scope>
    <source>
        <strain evidence="4 5">DSM 24163</strain>
    </source>
</reference>
<dbReference type="SMART" id="SM00869">
    <property type="entry name" value="Autotransporter"/>
    <property type="match status" value="1"/>
</dbReference>
<dbReference type="Gene3D" id="2.60.40.10">
    <property type="entry name" value="Immunoglobulins"/>
    <property type="match status" value="6"/>
</dbReference>
<evidence type="ECO:0000259" key="3">
    <source>
        <dbReference type="PROSITE" id="PS51208"/>
    </source>
</evidence>
<sequence length="1570" mass="158129">MALSQAALAGLTGCSLVNIGPAAFTGYPGTAVTYTFRVVDDGSGACGFASGNAQITSDPAASAVLIAGDSWTADVDDTVDITVELTPNAGSATTTVVCDTCTTGATLQYTSTTVTARDWTLTRLSPPDGTNADAGEAVPLQLRVQDHGFDVNEQLVVWQIVGNPNQSSFVGAGSPNDTTATFTGGGGETEVELLVGAPNPGPQTIVVRASVGLDDPATAASVDYVIVGNDVFTLASANPAADNQAAAVGAPLPEPFRVVVHRNGVADGNAGTVLWTVSPPGAVVLSATSTPVDGGGVATVTGTVGSSPGTFAITATHADDPGSSITFVGNALGYTIDKPASGAGDGQSGPPGTPLPDPLRAIVTLDGQPGSGISVTWSVASGDAVLAGPNPSLSDSVGAVQMPVTLGTGGISVIRSSITDEPGTFTDFTVTATTAPVLALDKPASESGDNQTAPVNTPLPLPLKALATDNGVPAANVTVSWVVDSGSATLSHSVKQTGADGIAGITVTFGPTPGPVAIRATRADDTSATTVFHLTATPDDTVVYTLAKPAVGSGDGQTGTVGEPLAQSLVVIAANDGLPAAGVTVQWAVTGGEATLDAAQSVTNAGGRASIGLTFGDTPGTVTVTATRADAPLATSTFVLTADDAVDDGTYALDKPADSGDGASAAAGESVTLRAIVLRNQLPTPFERVAWEIRSGDARARPSLNTSGSGGIASTRIELGANVDAPVVVRAYLVDHPGSAEAIYTINGGEGDALAIVSGNGQQAAPGTALAPLVVRYTQAGMPVADAPVTWQLLDGDATLGASPTRTDSDGRSSLAVTLGSTRTPVRIRASAGTASVVFALEVSDGGLSLRVVSGSLQTGPIQTTADFPLLVEVLDSDGEPVAGQPLQWEIASGKGTLDSEATVTDDAGRSQTRLTFGTTPGHVLVLAYLPGQRDDAVEFDLTAISPGLRIVSGDGQSGAAGEPLADDFVVELDLGAAKALGGVTVTWSVLDGGGSIAPVTGTTDGDGRTSARLTLGPAAGTHRVSASIAGGASVQFAATAAAAGAGSIEIVSGNGQALPTQSPSAPLLVLVRDAAGNPLPGASVAWSGDNAEVAQASSVTGNDGRASTIARIVLPGAASVTASVEGSTVSVTFAINGGVGNIVGLTDPQEDVADAIDALCPALVGRSDLNAEQLDLRARCLELVDNAGSDPGAVRDALEALRQDVAFAQSNAAYAAVGAQFDNLKARIAALRSGSSGMDLGGLAFATNSGVLPLSLLPAQDAENGGGDEEIGGDFSRWGFFASGIVGRGSQDGDDATPEYDFDSRGLTAGVDYRVNDRLVLGASAGWNRQDTDLARGRGRVDTTGWSVSAYGTWYRDNAWYVDGVLTFGSSDYDLERAIRYTLPAADGGSTAVDQRATAATGGDQTSLALSLGRDFQAGAWSIGPYLRGTYTRVDFDAYSERLRGDLPGAGLGLAVDARELESQTAVLGGKASLAMSRDWGILMPHVQLEWEHEFQDDPDSLVARFLHDPTGTPMATVGEAIDTDYYNLGFGLSALFPGGRSAFLYYERLVGASGQSQDTVSLGVRFEF</sequence>
<evidence type="ECO:0000313" key="5">
    <source>
        <dbReference type="Proteomes" id="UP000521199"/>
    </source>
</evidence>
<dbReference type="Pfam" id="PF02369">
    <property type="entry name" value="Big_1"/>
    <property type="match status" value="1"/>
</dbReference>
<evidence type="ECO:0000313" key="4">
    <source>
        <dbReference type="EMBL" id="MBB5206818.1"/>
    </source>
</evidence>
<dbReference type="InterPro" id="IPR036709">
    <property type="entry name" value="Autotransporte_beta_dom_sf"/>
</dbReference>
<keyword evidence="5" id="KW-1185">Reference proteome</keyword>
<proteinExistence type="inferred from homology"/>
<dbReference type="NCBIfam" id="TIGR01414">
    <property type="entry name" value="autotrans_barl"/>
    <property type="match status" value="1"/>
</dbReference>
<dbReference type="GO" id="GO:0019867">
    <property type="term" value="C:outer membrane"/>
    <property type="evidence" value="ECO:0007669"/>
    <property type="project" value="InterPro"/>
</dbReference>
<dbReference type="SUPFAM" id="SSF103515">
    <property type="entry name" value="Autotransporter"/>
    <property type="match status" value="1"/>
</dbReference>
<protein>
    <submittedName>
        <fullName evidence="4">Outer membrane autotransporter protein</fullName>
    </submittedName>
</protein>
<name>A0A7W8D2K2_9GAMM</name>
<feature type="domain" description="Autotransporter" evidence="3">
    <location>
        <begin position="1274"/>
        <end position="1570"/>
    </location>
</feature>
<dbReference type="SMART" id="SM00634">
    <property type="entry name" value="BID_1"/>
    <property type="match status" value="2"/>
</dbReference>
<gene>
    <name evidence="4" type="ORF">HNQ52_000334</name>
</gene>